<dbReference type="AlphaFoldDB" id="A0A8S2PFB1"/>
<evidence type="ECO:0000313" key="3">
    <source>
        <dbReference type="Proteomes" id="UP000682733"/>
    </source>
</evidence>
<dbReference type="EMBL" id="CAJNOK010016389">
    <property type="protein sequence ID" value="CAF1244256.1"/>
    <property type="molecule type" value="Genomic_DNA"/>
</dbReference>
<protein>
    <submittedName>
        <fullName evidence="2">Uncharacterized protein</fullName>
    </submittedName>
</protein>
<organism evidence="2 3">
    <name type="scientific">Didymodactylos carnosus</name>
    <dbReference type="NCBI Taxonomy" id="1234261"/>
    <lineage>
        <taxon>Eukaryota</taxon>
        <taxon>Metazoa</taxon>
        <taxon>Spiralia</taxon>
        <taxon>Gnathifera</taxon>
        <taxon>Rotifera</taxon>
        <taxon>Eurotatoria</taxon>
        <taxon>Bdelloidea</taxon>
        <taxon>Philodinida</taxon>
        <taxon>Philodinidae</taxon>
        <taxon>Didymodactylos</taxon>
    </lineage>
</organism>
<comment type="caution">
    <text evidence="2">The sequence shown here is derived from an EMBL/GenBank/DDBJ whole genome shotgun (WGS) entry which is preliminary data.</text>
</comment>
<evidence type="ECO:0000313" key="1">
    <source>
        <dbReference type="EMBL" id="CAF1244256.1"/>
    </source>
</evidence>
<accession>A0A8S2PFB1</accession>
<sequence length="158" mass="17957">MLTLDSIPKVIGHIRIQNIFARPTDITLKKTDLFRITPLPYFAQRNKAVMATGLPHYVALSTDNSSSEWNEHSDRRCTKDTHSLICSLPTVEHIRVKNPCIRSIMFDENDNVIKTGFKQKIDTHTPYIARLTSSVWIASAYVPTKRSSGEQAKMSLQK</sequence>
<dbReference type="Proteomes" id="UP000677228">
    <property type="component" value="Unassembled WGS sequence"/>
</dbReference>
<reference evidence="2" key="1">
    <citation type="submission" date="2021-02" db="EMBL/GenBank/DDBJ databases">
        <authorList>
            <person name="Nowell W R."/>
        </authorList>
    </citation>
    <scope>NUCLEOTIDE SEQUENCE</scope>
</reference>
<proteinExistence type="predicted"/>
<evidence type="ECO:0000313" key="2">
    <source>
        <dbReference type="EMBL" id="CAF4051750.1"/>
    </source>
</evidence>
<name>A0A8S2PFB1_9BILA</name>
<dbReference type="Proteomes" id="UP000682733">
    <property type="component" value="Unassembled WGS sequence"/>
</dbReference>
<gene>
    <name evidence="1" type="ORF">OVA965_LOCUS25970</name>
    <name evidence="2" type="ORF">TMI583_LOCUS26701</name>
</gene>
<dbReference type="EMBL" id="CAJOBA010037936">
    <property type="protein sequence ID" value="CAF4051750.1"/>
    <property type="molecule type" value="Genomic_DNA"/>
</dbReference>